<dbReference type="GO" id="GO:0005737">
    <property type="term" value="C:cytoplasm"/>
    <property type="evidence" value="ECO:0007669"/>
    <property type="project" value="UniProtKB-ARBA"/>
</dbReference>
<evidence type="ECO:0000256" key="6">
    <source>
        <dbReference type="RuleBase" id="RU003660"/>
    </source>
</evidence>
<evidence type="ECO:0000256" key="2">
    <source>
        <dbReference type="ARBA" id="ARBA00022980"/>
    </source>
</evidence>
<dbReference type="InterPro" id="IPR047863">
    <property type="entry name" value="Ribosomal_uS8_CS"/>
</dbReference>
<dbReference type="Gene3D" id="3.30.1490.10">
    <property type="match status" value="1"/>
</dbReference>
<comment type="subunit">
    <text evidence="5">Part of the 30S ribosomal subunit. Contacts proteins S5 and S12.</text>
</comment>
<dbReference type="SUPFAM" id="SSF56047">
    <property type="entry name" value="Ribosomal protein S8"/>
    <property type="match status" value="1"/>
</dbReference>
<dbReference type="HAMAP" id="MF_01302_B">
    <property type="entry name" value="Ribosomal_uS8_B"/>
    <property type="match status" value="1"/>
</dbReference>
<evidence type="ECO:0000256" key="4">
    <source>
        <dbReference type="ARBA" id="ARBA00035258"/>
    </source>
</evidence>
<keyword evidence="5" id="KW-0694">RNA-binding</keyword>
<proteinExistence type="inferred from homology"/>
<name>A0A2M7BUP3_9BACT</name>
<dbReference type="InterPro" id="IPR000630">
    <property type="entry name" value="Ribosomal_uS8"/>
</dbReference>
<sequence length="129" mass="14525">MTDPISDMLTRIRNAQAVSHQTVSIPFSKLRFNLAKVLEKEELIKSATIHGRKTEKNIEIKLKYQKGQPAIKGLKKISKPGQRIYLKKNQIRPVKQGYGLAIISTSHGLMTDKKARKKGLGGEILCQIF</sequence>
<dbReference type="GO" id="GO:0006412">
    <property type="term" value="P:translation"/>
    <property type="evidence" value="ECO:0007669"/>
    <property type="project" value="UniProtKB-UniRule"/>
</dbReference>
<dbReference type="GO" id="GO:0019843">
    <property type="term" value="F:rRNA binding"/>
    <property type="evidence" value="ECO:0007669"/>
    <property type="project" value="UniProtKB-UniRule"/>
</dbReference>
<keyword evidence="2 5" id="KW-0689">Ribosomal protein</keyword>
<evidence type="ECO:0000313" key="8">
    <source>
        <dbReference type="Proteomes" id="UP000229894"/>
    </source>
</evidence>
<comment type="function">
    <text evidence="5">One of the primary rRNA binding proteins, it binds directly to 16S rRNA central domain where it helps coordinate assembly of the platform of the 30S subunit.</text>
</comment>
<gene>
    <name evidence="5" type="primary">rpsH</name>
    <name evidence="7" type="ORF">COS49_01260</name>
</gene>
<evidence type="ECO:0000313" key="7">
    <source>
        <dbReference type="EMBL" id="PIV10280.1"/>
    </source>
</evidence>
<dbReference type="Proteomes" id="UP000229894">
    <property type="component" value="Unassembled WGS sequence"/>
</dbReference>
<dbReference type="AlphaFoldDB" id="A0A2M7BUP3"/>
<protein>
    <recommendedName>
        <fullName evidence="4 5">Small ribosomal subunit protein uS8</fullName>
    </recommendedName>
</protein>
<dbReference type="PANTHER" id="PTHR11758">
    <property type="entry name" value="40S RIBOSOMAL PROTEIN S15A"/>
    <property type="match status" value="1"/>
</dbReference>
<reference evidence="8" key="1">
    <citation type="submission" date="2017-09" db="EMBL/GenBank/DDBJ databases">
        <title>Depth-based differentiation of microbial function through sediment-hosted aquifers and enrichment of novel symbionts in the deep terrestrial subsurface.</title>
        <authorList>
            <person name="Probst A.J."/>
            <person name="Ladd B."/>
            <person name="Jarett J.K."/>
            <person name="Geller-Mcgrath D.E."/>
            <person name="Sieber C.M.K."/>
            <person name="Emerson J.B."/>
            <person name="Anantharaman K."/>
            <person name="Thomas B.C."/>
            <person name="Malmstrom R."/>
            <person name="Stieglmeier M."/>
            <person name="Klingl A."/>
            <person name="Woyke T."/>
            <person name="Ryan C.M."/>
            <person name="Banfield J.F."/>
        </authorList>
    </citation>
    <scope>NUCLEOTIDE SEQUENCE [LARGE SCALE GENOMIC DNA]</scope>
</reference>
<dbReference type="Gene3D" id="3.30.1370.30">
    <property type="match status" value="1"/>
</dbReference>
<dbReference type="GO" id="GO:0005840">
    <property type="term" value="C:ribosome"/>
    <property type="evidence" value="ECO:0007669"/>
    <property type="project" value="UniProtKB-KW"/>
</dbReference>
<organism evidence="7 8">
    <name type="scientific">Candidatus Portnoybacteria bacterium CG03_land_8_20_14_0_80_41_10</name>
    <dbReference type="NCBI Taxonomy" id="1974808"/>
    <lineage>
        <taxon>Bacteria</taxon>
        <taxon>Candidatus Portnoyibacteriota</taxon>
    </lineage>
</organism>
<dbReference type="EMBL" id="PEUX01000030">
    <property type="protein sequence ID" value="PIV10280.1"/>
    <property type="molecule type" value="Genomic_DNA"/>
</dbReference>
<keyword evidence="5" id="KW-0699">rRNA-binding</keyword>
<dbReference type="GO" id="GO:0003735">
    <property type="term" value="F:structural constituent of ribosome"/>
    <property type="evidence" value="ECO:0007669"/>
    <property type="project" value="InterPro"/>
</dbReference>
<comment type="caution">
    <text evidence="7">The sequence shown here is derived from an EMBL/GenBank/DDBJ whole genome shotgun (WGS) entry which is preliminary data.</text>
</comment>
<accession>A0A2M7BUP3</accession>
<dbReference type="PROSITE" id="PS00053">
    <property type="entry name" value="RIBOSOMAL_S8"/>
    <property type="match status" value="1"/>
</dbReference>
<evidence type="ECO:0000256" key="5">
    <source>
        <dbReference type="HAMAP-Rule" id="MF_01302"/>
    </source>
</evidence>
<dbReference type="Pfam" id="PF00410">
    <property type="entry name" value="Ribosomal_S8"/>
    <property type="match status" value="1"/>
</dbReference>
<evidence type="ECO:0000256" key="1">
    <source>
        <dbReference type="ARBA" id="ARBA00006471"/>
    </source>
</evidence>
<dbReference type="NCBIfam" id="NF001109">
    <property type="entry name" value="PRK00136.1"/>
    <property type="match status" value="1"/>
</dbReference>
<evidence type="ECO:0000256" key="3">
    <source>
        <dbReference type="ARBA" id="ARBA00023274"/>
    </source>
</evidence>
<keyword evidence="3 5" id="KW-0687">Ribonucleoprotein</keyword>
<comment type="similarity">
    <text evidence="1 5 6">Belongs to the universal ribosomal protein uS8 family.</text>
</comment>
<dbReference type="InterPro" id="IPR035987">
    <property type="entry name" value="Ribosomal_uS8_sf"/>
</dbReference>
<dbReference type="GO" id="GO:1990904">
    <property type="term" value="C:ribonucleoprotein complex"/>
    <property type="evidence" value="ECO:0007669"/>
    <property type="project" value="UniProtKB-KW"/>
</dbReference>
<dbReference type="FunFam" id="3.30.1490.10:FF:000001">
    <property type="entry name" value="30S ribosomal protein S8"/>
    <property type="match status" value="1"/>
</dbReference>